<sequence length="58" mass="6565">MHVVKLTKGNSPKWAKSCWIIHRTIVTSRRLTSSLQVTEAFRAPRHSMTVIGAGFSRK</sequence>
<keyword evidence="2" id="KW-1185">Reference proteome</keyword>
<organism evidence="1 2">
    <name type="scientific">Parelaphostrongylus tenuis</name>
    <name type="common">Meningeal worm</name>
    <dbReference type="NCBI Taxonomy" id="148309"/>
    <lineage>
        <taxon>Eukaryota</taxon>
        <taxon>Metazoa</taxon>
        <taxon>Ecdysozoa</taxon>
        <taxon>Nematoda</taxon>
        <taxon>Chromadorea</taxon>
        <taxon>Rhabditida</taxon>
        <taxon>Rhabditina</taxon>
        <taxon>Rhabditomorpha</taxon>
        <taxon>Strongyloidea</taxon>
        <taxon>Metastrongylidae</taxon>
        <taxon>Parelaphostrongylus</taxon>
    </lineage>
</organism>
<dbReference type="EMBL" id="JAHQIW010007216">
    <property type="protein sequence ID" value="KAJ1373007.1"/>
    <property type="molecule type" value="Genomic_DNA"/>
</dbReference>
<evidence type="ECO:0000313" key="1">
    <source>
        <dbReference type="EMBL" id="KAJ1373007.1"/>
    </source>
</evidence>
<accession>A0AAD5RAZ3</accession>
<dbReference type="Proteomes" id="UP001196413">
    <property type="component" value="Unassembled WGS sequence"/>
</dbReference>
<dbReference type="AlphaFoldDB" id="A0AAD5RAZ3"/>
<gene>
    <name evidence="1" type="ORF">KIN20_035325</name>
</gene>
<name>A0AAD5RAZ3_PARTN</name>
<comment type="caution">
    <text evidence="1">The sequence shown here is derived from an EMBL/GenBank/DDBJ whole genome shotgun (WGS) entry which is preliminary data.</text>
</comment>
<proteinExistence type="predicted"/>
<evidence type="ECO:0000313" key="2">
    <source>
        <dbReference type="Proteomes" id="UP001196413"/>
    </source>
</evidence>
<protein>
    <submittedName>
        <fullName evidence="1">Uncharacterized protein</fullName>
    </submittedName>
</protein>
<reference evidence="1" key="1">
    <citation type="submission" date="2021-06" db="EMBL/GenBank/DDBJ databases">
        <title>Parelaphostrongylus tenuis whole genome reference sequence.</title>
        <authorList>
            <person name="Garwood T.J."/>
            <person name="Larsen P.A."/>
            <person name="Fountain-Jones N.M."/>
            <person name="Garbe J.R."/>
            <person name="Macchietto M.G."/>
            <person name="Kania S.A."/>
            <person name="Gerhold R.W."/>
            <person name="Richards J.E."/>
            <person name="Wolf T.M."/>
        </authorList>
    </citation>
    <scope>NUCLEOTIDE SEQUENCE</scope>
    <source>
        <strain evidence="1">MNPRO001-30</strain>
        <tissue evidence="1">Meninges</tissue>
    </source>
</reference>